<organism evidence="2 3">
    <name type="scientific">Naumovozyma castellii</name>
    <name type="common">Yeast</name>
    <name type="synonym">Saccharomyces castellii</name>
    <dbReference type="NCBI Taxonomy" id="27288"/>
    <lineage>
        <taxon>Eukaryota</taxon>
        <taxon>Fungi</taxon>
        <taxon>Dikarya</taxon>
        <taxon>Ascomycota</taxon>
        <taxon>Saccharomycotina</taxon>
        <taxon>Saccharomycetes</taxon>
        <taxon>Saccharomycetales</taxon>
        <taxon>Saccharomycetaceae</taxon>
        <taxon>Naumovozyma</taxon>
    </lineage>
</organism>
<dbReference type="GO" id="GO:0042407">
    <property type="term" value="P:cristae formation"/>
    <property type="evidence" value="ECO:0007669"/>
    <property type="project" value="EnsemblFungi"/>
</dbReference>
<keyword evidence="1" id="KW-0496">Mitochondrion</keyword>
<keyword evidence="1" id="KW-0999">Mitochondrion inner membrane</keyword>
<evidence type="ECO:0000313" key="3">
    <source>
        <dbReference type="Proteomes" id="UP000001640"/>
    </source>
</evidence>
<feature type="transmembrane region" description="Helical" evidence="1">
    <location>
        <begin position="141"/>
        <end position="160"/>
    </location>
</feature>
<dbReference type="AlphaFoldDB" id="G0VGB9"/>
<reference evidence="2 3" key="1">
    <citation type="journal article" date="2011" name="Proc. Natl. Acad. Sci. U.S.A.">
        <title>Evolutionary erosion of yeast sex chromosomes by mating-type switching accidents.</title>
        <authorList>
            <person name="Gordon J.L."/>
            <person name="Armisen D."/>
            <person name="Proux-Wera E."/>
            <person name="Oheigeartaigh S.S."/>
            <person name="Byrne K.P."/>
            <person name="Wolfe K.H."/>
        </authorList>
    </citation>
    <scope>NUCLEOTIDE SEQUENCE [LARGE SCALE GENOMIC DNA]</scope>
    <source>
        <strain evidence="3">ATCC 76901 / BCRC 22586 / CBS 4309 / NBRC 1992 / NRRL Y-12630</strain>
    </source>
</reference>
<dbReference type="eggNOG" id="ENOG502S70K">
    <property type="taxonomic scope" value="Eukaryota"/>
</dbReference>
<dbReference type="Proteomes" id="UP000001640">
    <property type="component" value="Chromosome 6"/>
</dbReference>
<dbReference type="STRING" id="1064592.G0VGB9"/>
<dbReference type="RefSeq" id="XP_003676895.1">
    <property type="nucleotide sequence ID" value="XM_003676847.1"/>
</dbReference>
<gene>
    <name evidence="2" type="primary">NCAS0F00550</name>
    <name evidence="2" type="ordered locus">NCAS_0F00550</name>
</gene>
<keyword evidence="1" id="KW-0472">Membrane</keyword>
<proteinExistence type="predicted"/>
<dbReference type="GO" id="GO:0032460">
    <property type="term" value="P:negative regulation of protein oligomerization"/>
    <property type="evidence" value="ECO:0007669"/>
    <property type="project" value="EnsemblFungi"/>
</dbReference>
<dbReference type="Pfam" id="PF09769">
    <property type="entry name" value="ApoO"/>
    <property type="match status" value="1"/>
</dbReference>
<keyword evidence="1" id="KW-0812">Transmembrane</keyword>
<feature type="transmembrane region" description="Helical" evidence="1">
    <location>
        <begin position="117"/>
        <end position="135"/>
    </location>
</feature>
<dbReference type="GO" id="GO:0061617">
    <property type="term" value="C:MICOS complex"/>
    <property type="evidence" value="ECO:0007669"/>
    <property type="project" value="UniProtKB-UniRule"/>
</dbReference>
<dbReference type="KEGG" id="ncs:NCAS_0F00550"/>
<name>G0VGB9_NAUCA</name>
<protein>
    <recommendedName>
        <fullName evidence="1">MICOS complex subunit</fullName>
    </recommendedName>
</protein>
<comment type="function">
    <text evidence="1">Component of the MICOS complex, a large protein complex of the mitochondrial inner membrane that plays crucial roles in the maintenance of crista junctions, inner membrane architecture, and formation of contact sites to the outer membrane.</text>
</comment>
<dbReference type="GeneID" id="96904188"/>
<accession>G0VGB9</accession>
<dbReference type="OMA" id="QMIFNES"/>
<sequence>MTVNYYREVDLVAEGVTPKENVTVSLQPKDNTNVKVTPSRVIRKKTRELIGDAELVDGISVRNPHYLTDYLKKERESLSKTLNSTLEKIDQVTSKYYNKEVLMTRGLNCVYTDSKSMLLPGLTYIGVAFMAGSIAVRNRNIALRMGVPILLSSVCFSYALPNTFETIKLILHEKEEDRFPVFTERQDRIVDQVKELPISTKTLINRTTEFISRPFSTIQQYFKTIEK</sequence>
<evidence type="ECO:0000256" key="1">
    <source>
        <dbReference type="RuleBase" id="RU363021"/>
    </source>
</evidence>
<dbReference type="EMBL" id="HE576757">
    <property type="protein sequence ID" value="CCC70539.1"/>
    <property type="molecule type" value="Genomic_DNA"/>
</dbReference>
<dbReference type="GO" id="GO:0044284">
    <property type="term" value="C:mitochondrial crista junction"/>
    <property type="evidence" value="ECO:0007669"/>
    <property type="project" value="EnsemblFungi"/>
</dbReference>
<dbReference type="FunCoup" id="G0VGB9">
    <property type="interactions" value="53"/>
</dbReference>
<dbReference type="InParanoid" id="G0VGB9"/>
<dbReference type="InterPro" id="IPR019166">
    <property type="entry name" value="MIC26/MIC27"/>
</dbReference>
<comment type="subcellular location">
    <subcellularLocation>
        <location evidence="1">Mitochondrion inner membrane</location>
    </subcellularLocation>
</comment>
<reference key="2">
    <citation type="submission" date="2011-08" db="EMBL/GenBank/DDBJ databases">
        <title>Genome sequence of Naumovozyma castellii.</title>
        <authorList>
            <person name="Gordon J.L."/>
            <person name="Armisen D."/>
            <person name="Proux-Wera E."/>
            <person name="OhEigeartaigh S.S."/>
            <person name="Byrne K.P."/>
            <person name="Wolfe K.H."/>
        </authorList>
    </citation>
    <scope>NUCLEOTIDE SEQUENCE</scope>
    <source>
        <strain>Type strain:CBS 4309</strain>
    </source>
</reference>
<dbReference type="HOGENOM" id="CLU_086433_1_0_1"/>
<dbReference type="PANTHER" id="PTHR28268">
    <property type="entry name" value="MICOS SUBUNIT MIC26"/>
    <property type="match status" value="1"/>
</dbReference>
<keyword evidence="1" id="KW-1133">Transmembrane helix</keyword>
<dbReference type="InterPro" id="IPR033181">
    <property type="entry name" value="Mic26_fungi"/>
</dbReference>
<keyword evidence="3" id="KW-1185">Reference proteome</keyword>
<comment type="subunit">
    <text evidence="1">Component of the mitochondrial contact site and cristae organizing system (MICOS) complex.</text>
</comment>
<dbReference type="OrthoDB" id="2399148at2759"/>
<evidence type="ECO:0000313" key="2">
    <source>
        <dbReference type="EMBL" id="CCC70539.1"/>
    </source>
</evidence>
<dbReference type="PANTHER" id="PTHR28268:SF1">
    <property type="entry name" value="MICOS SUBUNIT MIC26"/>
    <property type="match status" value="1"/>
</dbReference>